<dbReference type="Pfam" id="PF19300">
    <property type="entry name" value="BPD_transp_1_N"/>
    <property type="match status" value="1"/>
</dbReference>
<evidence type="ECO:0000313" key="10">
    <source>
        <dbReference type="Proteomes" id="UP001451606"/>
    </source>
</evidence>
<feature type="transmembrane region" description="Helical" evidence="7">
    <location>
        <begin position="12"/>
        <end position="35"/>
    </location>
</feature>
<dbReference type="KEGG" id="omr:OXIME_000604"/>
<evidence type="ECO:0000256" key="4">
    <source>
        <dbReference type="ARBA" id="ARBA00022692"/>
    </source>
</evidence>
<feature type="transmembrane region" description="Helical" evidence="7">
    <location>
        <begin position="109"/>
        <end position="130"/>
    </location>
</feature>
<dbReference type="InterPro" id="IPR045621">
    <property type="entry name" value="BPD_transp_1_N"/>
</dbReference>
<dbReference type="Gene3D" id="1.10.3720.10">
    <property type="entry name" value="MetI-like"/>
    <property type="match status" value="1"/>
</dbReference>
<feature type="transmembrane region" description="Helical" evidence="7">
    <location>
        <begin position="306"/>
        <end position="336"/>
    </location>
</feature>
<dbReference type="EMBL" id="CP133772">
    <property type="protein sequence ID" value="WYY00051.1"/>
    <property type="molecule type" value="Genomic_DNA"/>
</dbReference>
<proteinExistence type="inferred from homology"/>
<dbReference type="Pfam" id="PF00528">
    <property type="entry name" value="BPD_transp_1"/>
    <property type="match status" value="1"/>
</dbReference>
<dbReference type="PROSITE" id="PS50928">
    <property type="entry name" value="ABC_TM1"/>
    <property type="match status" value="1"/>
</dbReference>
<comment type="subcellular location">
    <subcellularLocation>
        <location evidence="1 7">Cell membrane</location>
        <topology evidence="1 7">Multi-pass membrane protein</topology>
    </subcellularLocation>
</comment>
<gene>
    <name evidence="9" type="ORF">OXIME_000604</name>
</gene>
<evidence type="ECO:0000256" key="5">
    <source>
        <dbReference type="ARBA" id="ARBA00022989"/>
    </source>
</evidence>
<comment type="similarity">
    <text evidence="7">Belongs to the binding-protein-dependent transport system permease family.</text>
</comment>
<name>A0AAX4NH28_9ARCH</name>
<sequence length="343" mass="37890">MDTRTISFIIRRAIYAILTLLILIVFIFVLIHVIAPNPLALARLYAGNPHATLSQLKGVVAKYGLNLPIYLQVLDYTKNILTGNFGYDPLHDKPVITLLGIYLPRTLEFVLPGITLSVIIGLFTGAYAASKRRKPSDYVVKGFYLATWSMPTFLLAAVLQLVIAYDFGLLPAIGMVNPTLAAPPDVLAFPMLNAIWARDWVYLVSLIHHVILPMTAVALLSFGLITRLTRSTMLDTMETDYFRLTLMKGVSRNKAIYGVALRNASIPLVTYIVLAFAYAMGGAVVIEDIFSYHGMGYYIFQAVFNLDYIGILGTTVIIAIAVIVANLVADILYGILDPRVRLE</sequence>
<dbReference type="InterPro" id="IPR035906">
    <property type="entry name" value="MetI-like_sf"/>
</dbReference>
<evidence type="ECO:0000256" key="7">
    <source>
        <dbReference type="RuleBase" id="RU363032"/>
    </source>
</evidence>
<feature type="transmembrane region" description="Helical" evidence="7">
    <location>
        <begin position="142"/>
        <end position="165"/>
    </location>
</feature>
<keyword evidence="2 7" id="KW-0813">Transport</keyword>
<accession>A0AAX4NH28</accession>
<dbReference type="PANTHER" id="PTHR43163:SF6">
    <property type="entry name" value="DIPEPTIDE TRANSPORT SYSTEM PERMEASE PROTEIN DPPB-RELATED"/>
    <property type="match status" value="1"/>
</dbReference>
<evidence type="ECO:0000259" key="8">
    <source>
        <dbReference type="PROSITE" id="PS50928"/>
    </source>
</evidence>
<dbReference type="RefSeq" id="WP_393972003.1">
    <property type="nucleotide sequence ID" value="NZ_CP133772.1"/>
</dbReference>
<dbReference type="PANTHER" id="PTHR43163">
    <property type="entry name" value="DIPEPTIDE TRANSPORT SYSTEM PERMEASE PROTEIN DPPB-RELATED"/>
    <property type="match status" value="1"/>
</dbReference>
<evidence type="ECO:0000256" key="2">
    <source>
        <dbReference type="ARBA" id="ARBA00022448"/>
    </source>
</evidence>
<dbReference type="GO" id="GO:0055085">
    <property type="term" value="P:transmembrane transport"/>
    <property type="evidence" value="ECO:0007669"/>
    <property type="project" value="InterPro"/>
</dbReference>
<feature type="transmembrane region" description="Helical" evidence="7">
    <location>
        <begin position="200"/>
        <end position="225"/>
    </location>
</feature>
<dbReference type="SUPFAM" id="SSF161098">
    <property type="entry name" value="MetI-like"/>
    <property type="match status" value="1"/>
</dbReference>
<keyword evidence="3" id="KW-1003">Cell membrane</keyword>
<organism evidence="9 10">
    <name type="scientific">Oxyplasma meridianum</name>
    <dbReference type="NCBI Taxonomy" id="3073602"/>
    <lineage>
        <taxon>Archaea</taxon>
        <taxon>Methanobacteriati</taxon>
        <taxon>Thermoplasmatota</taxon>
        <taxon>Thermoplasmata</taxon>
        <taxon>Thermoplasmatales</taxon>
        <taxon>Thermoplasmataceae</taxon>
        <taxon>Oxyplasma</taxon>
    </lineage>
</organism>
<evidence type="ECO:0000256" key="1">
    <source>
        <dbReference type="ARBA" id="ARBA00004651"/>
    </source>
</evidence>
<keyword evidence="5 7" id="KW-1133">Transmembrane helix</keyword>
<evidence type="ECO:0000313" key="9">
    <source>
        <dbReference type="EMBL" id="WYY00051.1"/>
    </source>
</evidence>
<dbReference type="GeneID" id="95967333"/>
<protein>
    <submittedName>
        <fullName evidence="9">ABC transporter permease</fullName>
    </submittedName>
</protein>
<keyword evidence="6 7" id="KW-0472">Membrane</keyword>
<dbReference type="InterPro" id="IPR000515">
    <property type="entry name" value="MetI-like"/>
</dbReference>
<feature type="transmembrane region" description="Helical" evidence="7">
    <location>
        <begin position="268"/>
        <end position="286"/>
    </location>
</feature>
<dbReference type="AlphaFoldDB" id="A0AAX4NH28"/>
<feature type="domain" description="ABC transmembrane type-1" evidence="8">
    <location>
        <begin position="103"/>
        <end position="333"/>
    </location>
</feature>
<evidence type="ECO:0000256" key="3">
    <source>
        <dbReference type="ARBA" id="ARBA00022475"/>
    </source>
</evidence>
<reference evidence="9 10" key="1">
    <citation type="submission" date="2023-09" db="EMBL/GenBank/DDBJ databases">
        <authorList>
            <person name="Golyshina O.V."/>
            <person name="Lunev E.A."/>
            <person name="Bargiela R."/>
            <person name="Gaines M.C."/>
            <person name="Daum B."/>
            <person name="Bale N.J."/>
            <person name="Koenen M."/>
            <person name="Sinninghe Damst J.S."/>
            <person name="Yakimov M."/>
            <person name="Golyshin P.N."/>
        </authorList>
    </citation>
    <scope>NUCLEOTIDE SEQUENCE [LARGE SCALE GENOMIC DNA]</scope>
    <source>
        <strain evidence="9 10">M1</strain>
    </source>
</reference>
<evidence type="ECO:0000256" key="6">
    <source>
        <dbReference type="ARBA" id="ARBA00023136"/>
    </source>
</evidence>
<keyword evidence="10" id="KW-1185">Reference proteome</keyword>
<keyword evidence="4 7" id="KW-0812">Transmembrane</keyword>
<dbReference type="GO" id="GO:0005886">
    <property type="term" value="C:plasma membrane"/>
    <property type="evidence" value="ECO:0007669"/>
    <property type="project" value="UniProtKB-SubCell"/>
</dbReference>
<dbReference type="Proteomes" id="UP001451606">
    <property type="component" value="Chromosome"/>
</dbReference>
<dbReference type="CDD" id="cd06261">
    <property type="entry name" value="TM_PBP2"/>
    <property type="match status" value="1"/>
</dbReference>